<keyword evidence="3" id="KW-0597">Phosphoprotein</keyword>
<dbReference type="RefSeq" id="WP_261693308.1">
    <property type="nucleotide sequence ID" value="NZ_CP104694.1"/>
</dbReference>
<evidence type="ECO:0000256" key="7">
    <source>
        <dbReference type="SAM" id="Phobius"/>
    </source>
</evidence>
<keyword evidence="9" id="KW-0067">ATP-binding</keyword>
<dbReference type="EMBL" id="CP104694">
    <property type="protein sequence ID" value="UXI66324.1"/>
    <property type="molecule type" value="Genomic_DNA"/>
</dbReference>
<dbReference type="CDD" id="cd00082">
    <property type="entry name" value="HisKA"/>
    <property type="match status" value="1"/>
</dbReference>
<dbReference type="Pfam" id="PF00512">
    <property type="entry name" value="HisKA"/>
    <property type="match status" value="1"/>
</dbReference>
<keyword evidence="6" id="KW-0902">Two-component regulatory system</keyword>
<dbReference type="Gene3D" id="3.30.565.10">
    <property type="entry name" value="Histidine kinase-like ATPase, C-terminal domain"/>
    <property type="match status" value="1"/>
</dbReference>
<evidence type="ECO:0000256" key="6">
    <source>
        <dbReference type="ARBA" id="ARBA00023012"/>
    </source>
</evidence>
<dbReference type="InterPro" id="IPR004358">
    <property type="entry name" value="Sig_transdc_His_kin-like_C"/>
</dbReference>
<evidence type="ECO:0000256" key="1">
    <source>
        <dbReference type="ARBA" id="ARBA00000085"/>
    </source>
</evidence>
<dbReference type="InterPro" id="IPR005467">
    <property type="entry name" value="His_kinase_dom"/>
</dbReference>
<evidence type="ECO:0000313" key="10">
    <source>
        <dbReference type="Proteomes" id="UP001064632"/>
    </source>
</evidence>
<reference evidence="9" key="1">
    <citation type="submission" date="2022-09" db="EMBL/GenBank/DDBJ databases">
        <title>Tahibacter sp. nov., isolated from a fresh water.</title>
        <authorList>
            <person name="Baek J.H."/>
            <person name="Lee J.K."/>
            <person name="Kim J.M."/>
            <person name="Jeon C.O."/>
        </authorList>
    </citation>
    <scope>NUCLEOTIDE SEQUENCE</scope>
    <source>
        <strain evidence="9">W38</strain>
    </source>
</reference>
<comment type="catalytic activity">
    <reaction evidence="1">
        <text>ATP + protein L-histidine = ADP + protein N-phospho-L-histidine.</text>
        <dbReference type="EC" id="2.7.13.3"/>
    </reaction>
</comment>
<dbReference type="SMART" id="SM00388">
    <property type="entry name" value="HisKA"/>
    <property type="match status" value="1"/>
</dbReference>
<dbReference type="InterPro" id="IPR003661">
    <property type="entry name" value="HisK_dim/P_dom"/>
</dbReference>
<gene>
    <name evidence="9" type="ORF">N4264_16385</name>
</gene>
<proteinExistence type="predicted"/>
<protein>
    <recommendedName>
        <fullName evidence="2">histidine kinase</fullName>
        <ecNumber evidence="2">2.7.13.3</ecNumber>
    </recommendedName>
</protein>
<dbReference type="SUPFAM" id="SSF55874">
    <property type="entry name" value="ATPase domain of HSP90 chaperone/DNA topoisomerase II/histidine kinase"/>
    <property type="match status" value="1"/>
</dbReference>
<name>A0ABY6B9H1_9GAMM</name>
<dbReference type="InterPro" id="IPR003594">
    <property type="entry name" value="HATPase_dom"/>
</dbReference>
<evidence type="ECO:0000256" key="5">
    <source>
        <dbReference type="ARBA" id="ARBA00022777"/>
    </source>
</evidence>
<evidence type="ECO:0000256" key="4">
    <source>
        <dbReference type="ARBA" id="ARBA00022679"/>
    </source>
</evidence>
<evidence type="ECO:0000256" key="2">
    <source>
        <dbReference type="ARBA" id="ARBA00012438"/>
    </source>
</evidence>
<dbReference type="InterPro" id="IPR036097">
    <property type="entry name" value="HisK_dim/P_sf"/>
</dbReference>
<dbReference type="PROSITE" id="PS50109">
    <property type="entry name" value="HIS_KIN"/>
    <property type="match status" value="1"/>
</dbReference>
<dbReference type="GO" id="GO:0005524">
    <property type="term" value="F:ATP binding"/>
    <property type="evidence" value="ECO:0007669"/>
    <property type="project" value="UniProtKB-KW"/>
</dbReference>
<keyword evidence="4" id="KW-0808">Transferase</keyword>
<organism evidence="9 10">
    <name type="scientific">Tahibacter amnicola</name>
    <dbReference type="NCBI Taxonomy" id="2976241"/>
    <lineage>
        <taxon>Bacteria</taxon>
        <taxon>Pseudomonadati</taxon>
        <taxon>Pseudomonadota</taxon>
        <taxon>Gammaproteobacteria</taxon>
        <taxon>Lysobacterales</taxon>
        <taxon>Rhodanobacteraceae</taxon>
        <taxon>Tahibacter</taxon>
    </lineage>
</organism>
<sequence>MSRRPVPASPRRLAALLGLLFAALLVPILVLVRHSVLQLRWETISQYRTLAEELGLRIDTGLQGLVAAEEARSSSAYRFTVLTDTQNLSNFASRAELSDVPPRTALPGVQGYFEVDGDGVFRVPFLPDSTTEAQRWGIATAELAQRLRLRSRLFGIVQGSGRAVALPSGEGIANVATNDDAPGLKHPGITKPASKVQVADLNIGNTFAQGASPMQSQQALPYQQRLKAFAAPRTKRTEQNVVVATGSARSASPVQESELDPFDYVAVPPGHGLLVRKVWQGGRRHLQGALLDVQAFVAATMTAPFQESALGQYSDLVVAFGDDVVHVTPAAQGASERASEGGELLYQLKLSAPFDRFSLLWKVRELPAGPGARVVIGTSVVLVVVMVAGFAGLYRLGRRQLALARQQQDFVAAVSHELKTPLTSIRMYAEILREGWASEAKQREYCGYIFSESERLSRLIASVLQLARMERHDERLRIEPVAMTSALAMVEERVSVAIAQAGFQAEFHLEEECDRVEMAADPDAFVQVMLNLVENALKFAAGGEQRRLVVSGGCDGPERVVWRVRDFGPGVPRSQATRIFELFYRAEDEMTRQTTGTGIGLALVRELVQAMGGEVCVVDAHPGACFEVRLQRSGPA</sequence>
<evidence type="ECO:0000259" key="8">
    <source>
        <dbReference type="PROSITE" id="PS50109"/>
    </source>
</evidence>
<dbReference type="EC" id="2.7.13.3" evidence="2"/>
<feature type="domain" description="Histidine kinase" evidence="8">
    <location>
        <begin position="413"/>
        <end position="634"/>
    </location>
</feature>
<accession>A0ABY6B9H1</accession>
<feature type="transmembrane region" description="Helical" evidence="7">
    <location>
        <begin position="374"/>
        <end position="396"/>
    </location>
</feature>
<keyword evidence="9" id="KW-0547">Nucleotide-binding</keyword>
<dbReference type="Proteomes" id="UP001064632">
    <property type="component" value="Chromosome"/>
</dbReference>
<dbReference type="Pfam" id="PF02518">
    <property type="entry name" value="HATPase_c"/>
    <property type="match status" value="1"/>
</dbReference>
<keyword evidence="7" id="KW-0472">Membrane</keyword>
<evidence type="ECO:0000256" key="3">
    <source>
        <dbReference type="ARBA" id="ARBA00022553"/>
    </source>
</evidence>
<dbReference type="PANTHER" id="PTHR43711">
    <property type="entry name" value="TWO-COMPONENT HISTIDINE KINASE"/>
    <property type="match status" value="1"/>
</dbReference>
<dbReference type="InterPro" id="IPR050736">
    <property type="entry name" value="Sensor_HK_Regulatory"/>
</dbReference>
<dbReference type="SMART" id="SM00387">
    <property type="entry name" value="HATPase_c"/>
    <property type="match status" value="1"/>
</dbReference>
<dbReference type="SUPFAM" id="SSF47384">
    <property type="entry name" value="Homodimeric domain of signal transducing histidine kinase"/>
    <property type="match status" value="1"/>
</dbReference>
<dbReference type="PRINTS" id="PR00344">
    <property type="entry name" value="BCTRLSENSOR"/>
</dbReference>
<keyword evidence="5" id="KW-0418">Kinase</keyword>
<keyword evidence="7" id="KW-1133">Transmembrane helix</keyword>
<evidence type="ECO:0000313" key="9">
    <source>
        <dbReference type="EMBL" id="UXI66324.1"/>
    </source>
</evidence>
<dbReference type="InterPro" id="IPR036890">
    <property type="entry name" value="HATPase_C_sf"/>
</dbReference>
<dbReference type="Gene3D" id="1.10.287.130">
    <property type="match status" value="1"/>
</dbReference>
<dbReference type="PANTHER" id="PTHR43711:SF31">
    <property type="entry name" value="HISTIDINE KINASE"/>
    <property type="match status" value="1"/>
</dbReference>
<keyword evidence="10" id="KW-1185">Reference proteome</keyword>
<keyword evidence="7" id="KW-0812">Transmembrane</keyword>